<sequence>MRPIDDFSASVPSNFNNSLDRVIPTSGTVVLAEFGLAVPRSSSNVLLEGTVGIRSFLGLPNILVNVLRDGGIIGSVQVSTLAVNEIRLATFQIVDANAPVGYHAYTITAELLNPLLTQARVTGPLTFTGTTIGPVS</sequence>
<dbReference type="EMBL" id="LNQP01000007">
    <property type="protein sequence ID" value="KSU89245.1"/>
    <property type="molecule type" value="Genomic_DNA"/>
</dbReference>
<evidence type="ECO:0000313" key="2">
    <source>
        <dbReference type="Proteomes" id="UP000053681"/>
    </source>
</evidence>
<dbReference type="RefSeq" id="WP_025910247.1">
    <property type="nucleotide sequence ID" value="NZ_KQ758629.1"/>
</dbReference>
<gene>
    <name evidence="1" type="ORF">AS180_02845</name>
</gene>
<accession>A0A0V8JQX3</accession>
<organism evidence="1 2">
    <name type="scientific">Priestia veravalensis</name>
    <dbReference type="NCBI Taxonomy" id="1414648"/>
    <lineage>
        <taxon>Bacteria</taxon>
        <taxon>Bacillati</taxon>
        <taxon>Bacillota</taxon>
        <taxon>Bacilli</taxon>
        <taxon>Bacillales</taxon>
        <taxon>Bacillaceae</taxon>
        <taxon>Priestia</taxon>
    </lineage>
</organism>
<protein>
    <submittedName>
        <fullName evidence="1">Uncharacterized protein</fullName>
    </submittedName>
</protein>
<dbReference type="AlphaFoldDB" id="A0A0V8JQX3"/>
<name>A0A0V8JQX3_9BACI</name>
<dbReference type="Proteomes" id="UP000053681">
    <property type="component" value="Unassembled WGS sequence"/>
</dbReference>
<evidence type="ECO:0000313" key="1">
    <source>
        <dbReference type="EMBL" id="KSU89245.1"/>
    </source>
</evidence>
<comment type="caution">
    <text evidence="1">The sequence shown here is derived from an EMBL/GenBank/DDBJ whole genome shotgun (WGS) entry which is preliminary data.</text>
</comment>
<proteinExistence type="predicted"/>
<reference evidence="1 2" key="1">
    <citation type="submission" date="2015-11" db="EMBL/GenBank/DDBJ databases">
        <title>Bacillus caseinolyticus sp nov.</title>
        <authorList>
            <person name="Dastager S.G."/>
            <person name="Mawlankar R."/>
        </authorList>
    </citation>
    <scope>NUCLEOTIDE SEQUENCE [LARGE SCALE GENOMIC DNA]</scope>
    <source>
        <strain evidence="1 2">SGD-V-76</strain>
    </source>
</reference>
<keyword evidence="2" id="KW-1185">Reference proteome</keyword>